<dbReference type="InterPro" id="IPR023299">
    <property type="entry name" value="ATPase_P-typ_cyto_dom_N"/>
</dbReference>
<dbReference type="Gene3D" id="3.40.1110.10">
    <property type="entry name" value="Calcium-transporting ATPase, cytoplasmic domain N"/>
    <property type="match status" value="1"/>
</dbReference>
<comment type="caution">
    <text evidence="22">The sequence shown here is derived from an EMBL/GenBank/DDBJ whole genome shotgun (WGS) entry which is preliminary data.</text>
</comment>
<dbReference type="InterPro" id="IPR059000">
    <property type="entry name" value="ATPase_P-type_domA"/>
</dbReference>
<dbReference type="GO" id="GO:0043682">
    <property type="term" value="F:P-type divalent copper transporter activity"/>
    <property type="evidence" value="ECO:0007669"/>
    <property type="project" value="TreeGrafter"/>
</dbReference>
<keyword evidence="16" id="KW-0186">Copper</keyword>
<protein>
    <recommendedName>
        <fullName evidence="3">P-type Cu(+) transporter</fullName>
        <ecNumber evidence="3">7.2.2.8</ecNumber>
    </recommendedName>
</protein>
<dbReference type="RefSeq" id="WP_103131238.1">
    <property type="nucleotide sequence ID" value="NZ_BFAG01000020.1"/>
</dbReference>
<dbReference type="GO" id="GO:0005507">
    <property type="term" value="F:copper ion binding"/>
    <property type="evidence" value="ECO:0007669"/>
    <property type="project" value="InterPro"/>
</dbReference>
<name>A0A2I9D0B9_9DEIO</name>
<evidence type="ECO:0000256" key="3">
    <source>
        <dbReference type="ARBA" id="ARBA00012517"/>
    </source>
</evidence>
<dbReference type="SFLD" id="SFLDS00003">
    <property type="entry name" value="Haloacid_Dehalogenase"/>
    <property type="match status" value="1"/>
</dbReference>
<dbReference type="PROSITE" id="PS00154">
    <property type="entry name" value="ATPASE_E1_E2"/>
    <property type="match status" value="1"/>
</dbReference>
<dbReference type="SFLD" id="SFLDG00002">
    <property type="entry name" value="C1.7:_P-type_atpase_like"/>
    <property type="match status" value="1"/>
</dbReference>
<evidence type="ECO:0000256" key="18">
    <source>
        <dbReference type="ARBA" id="ARBA00023136"/>
    </source>
</evidence>
<dbReference type="NCBIfam" id="TIGR01525">
    <property type="entry name" value="ATPase-IB_hvy"/>
    <property type="match status" value="1"/>
</dbReference>
<dbReference type="GO" id="GO:0055070">
    <property type="term" value="P:copper ion homeostasis"/>
    <property type="evidence" value="ECO:0007669"/>
    <property type="project" value="TreeGrafter"/>
</dbReference>
<dbReference type="PANTHER" id="PTHR43520">
    <property type="entry name" value="ATP7, ISOFORM B"/>
    <property type="match status" value="1"/>
</dbReference>
<organism evidence="22 23">
    <name type="scientific">Deinococcus aerius</name>
    <dbReference type="NCBI Taxonomy" id="200253"/>
    <lineage>
        <taxon>Bacteria</taxon>
        <taxon>Thermotogati</taxon>
        <taxon>Deinococcota</taxon>
        <taxon>Deinococci</taxon>
        <taxon>Deinococcales</taxon>
        <taxon>Deinococcaceae</taxon>
        <taxon>Deinococcus</taxon>
    </lineage>
</organism>
<keyword evidence="7 20" id="KW-0812">Transmembrane</keyword>
<evidence type="ECO:0000256" key="8">
    <source>
        <dbReference type="ARBA" id="ARBA00022723"/>
    </source>
</evidence>
<gene>
    <name evidence="22" type="ORF">DAERI_200009</name>
</gene>
<dbReference type="InterPro" id="IPR036163">
    <property type="entry name" value="HMA_dom_sf"/>
</dbReference>
<dbReference type="Gene3D" id="3.30.70.100">
    <property type="match status" value="2"/>
</dbReference>
<dbReference type="InterPro" id="IPR006122">
    <property type="entry name" value="HMA_Cu_ion-bd"/>
</dbReference>
<dbReference type="CDD" id="cd00371">
    <property type="entry name" value="HMA"/>
    <property type="match status" value="2"/>
</dbReference>
<dbReference type="InterPro" id="IPR027256">
    <property type="entry name" value="P-typ_ATPase_IB"/>
</dbReference>
<keyword evidence="23" id="KW-1185">Reference proteome</keyword>
<evidence type="ECO:0000256" key="5">
    <source>
        <dbReference type="ARBA" id="ARBA00022475"/>
    </source>
</evidence>
<dbReference type="NCBIfam" id="TIGR01511">
    <property type="entry name" value="ATPase-IB1_Cu"/>
    <property type="match status" value="1"/>
</dbReference>
<dbReference type="NCBIfam" id="TIGR01494">
    <property type="entry name" value="ATPase_P-type"/>
    <property type="match status" value="1"/>
</dbReference>
<keyword evidence="15 20" id="KW-1133">Transmembrane helix</keyword>
<feature type="transmembrane region" description="Helical" evidence="20">
    <location>
        <begin position="236"/>
        <end position="259"/>
    </location>
</feature>
<keyword evidence="14" id="KW-1278">Translocase</keyword>
<evidence type="ECO:0000256" key="11">
    <source>
        <dbReference type="ARBA" id="ARBA00022796"/>
    </source>
</evidence>
<dbReference type="CDD" id="cd02094">
    <property type="entry name" value="P-type_ATPase_Cu-like"/>
    <property type="match status" value="1"/>
</dbReference>
<evidence type="ECO:0000256" key="4">
    <source>
        <dbReference type="ARBA" id="ARBA00022448"/>
    </source>
</evidence>
<keyword evidence="4" id="KW-0813">Transport</keyword>
<evidence type="ECO:0000256" key="19">
    <source>
        <dbReference type="ARBA" id="ARBA00049289"/>
    </source>
</evidence>
<keyword evidence="8 20" id="KW-0479">Metal-binding</keyword>
<comment type="subcellular location">
    <subcellularLocation>
        <location evidence="1">Cell membrane</location>
        <topology evidence="1">Multi-pass membrane protein</topology>
    </subcellularLocation>
</comment>
<dbReference type="GO" id="GO:0005886">
    <property type="term" value="C:plasma membrane"/>
    <property type="evidence" value="ECO:0007669"/>
    <property type="project" value="UniProtKB-SubCell"/>
</dbReference>
<dbReference type="OrthoDB" id="73457at2"/>
<dbReference type="InterPro" id="IPR018303">
    <property type="entry name" value="ATPase_P-typ_P_site"/>
</dbReference>
<dbReference type="PANTHER" id="PTHR43520:SF8">
    <property type="entry name" value="P-TYPE CU(+) TRANSPORTER"/>
    <property type="match status" value="1"/>
</dbReference>
<keyword evidence="5 20" id="KW-1003">Cell membrane</keyword>
<evidence type="ECO:0000256" key="17">
    <source>
        <dbReference type="ARBA" id="ARBA00023065"/>
    </source>
</evidence>
<evidence type="ECO:0000259" key="21">
    <source>
        <dbReference type="PROSITE" id="PS50846"/>
    </source>
</evidence>
<keyword evidence="6" id="KW-0597">Phosphoprotein</keyword>
<feature type="transmembrane region" description="Helical" evidence="20">
    <location>
        <begin position="163"/>
        <end position="183"/>
    </location>
</feature>
<dbReference type="InterPro" id="IPR044492">
    <property type="entry name" value="P_typ_ATPase_HD_dom"/>
</dbReference>
<evidence type="ECO:0000313" key="23">
    <source>
        <dbReference type="Proteomes" id="UP000236569"/>
    </source>
</evidence>
<evidence type="ECO:0000256" key="10">
    <source>
        <dbReference type="ARBA" id="ARBA00022741"/>
    </source>
</evidence>
<dbReference type="NCBIfam" id="TIGR00003">
    <property type="entry name" value="copper ion binding protein"/>
    <property type="match status" value="2"/>
</dbReference>
<evidence type="ECO:0000256" key="12">
    <source>
        <dbReference type="ARBA" id="ARBA00022840"/>
    </source>
</evidence>
<feature type="domain" description="HMA" evidence="21">
    <location>
        <begin position="71"/>
        <end position="137"/>
    </location>
</feature>
<evidence type="ECO:0000256" key="1">
    <source>
        <dbReference type="ARBA" id="ARBA00004651"/>
    </source>
</evidence>
<keyword evidence="18 20" id="KW-0472">Membrane</keyword>
<dbReference type="FunFam" id="3.30.70.100:FF:000005">
    <property type="entry name" value="Copper-exporting P-type ATPase A"/>
    <property type="match status" value="2"/>
</dbReference>
<keyword evidence="13" id="KW-0460">Magnesium</keyword>
<feature type="domain" description="HMA" evidence="21">
    <location>
        <begin position="3"/>
        <end position="69"/>
    </location>
</feature>
<comment type="catalytic activity">
    <reaction evidence="19">
        <text>Cu(+)(in) + ATP + H2O = Cu(+)(out) + ADP + phosphate + H(+)</text>
        <dbReference type="Rhea" id="RHEA:25792"/>
        <dbReference type="ChEBI" id="CHEBI:15377"/>
        <dbReference type="ChEBI" id="CHEBI:15378"/>
        <dbReference type="ChEBI" id="CHEBI:30616"/>
        <dbReference type="ChEBI" id="CHEBI:43474"/>
        <dbReference type="ChEBI" id="CHEBI:49552"/>
        <dbReference type="ChEBI" id="CHEBI:456216"/>
        <dbReference type="EC" id="7.2.2.8"/>
    </reaction>
</comment>
<evidence type="ECO:0000256" key="6">
    <source>
        <dbReference type="ARBA" id="ARBA00022553"/>
    </source>
</evidence>
<dbReference type="Pfam" id="PF00702">
    <property type="entry name" value="Hydrolase"/>
    <property type="match status" value="1"/>
</dbReference>
<dbReference type="SUPFAM" id="SSF81665">
    <property type="entry name" value="Calcium ATPase, transmembrane domain M"/>
    <property type="match status" value="1"/>
</dbReference>
<dbReference type="AlphaFoldDB" id="A0A2I9D0B9"/>
<dbReference type="PROSITE" id="PS01047">
    <property type="entry name" value="HMA_1"/>
    <property type="match status" value="2"/>
</dbReference>
<dbReference type="Pfam" id="PF00122">
    <property type="entry name" value="E1-E2_ATPase"/>
    <property type="match status" value="1"/>
</dbReference>
<dbReference type="InterPro" id="IPR017969">
    <property type="entry name" value="Heavy-metal-associated_CS"/>
</dbReference>
<dbReference type="Proteomes" id="UP000236569">
    <property type="component" value="Unassembled WGS sequence"/>
</dbReference>
<keyword evidence="10 20" id="KW-0547">Nucleotide-binding</keyword>
<feature type="transmembrane region" description="Helical" evidence="20">
    <location>
        <begin position="265"/>
        <end position="284"/>
    </location>
</feature>
<proteinExistence type="inferred from homology"/>
<evidence type="ECO:0000256" key="15">
    <source>
        <dbReference type="ARBA" id="ARBA00022989"/>
    </source>
</evidence>
<accession>A0A2I9D0B9</accession>
<evidence type="ECO:0000256" key="2">
    <source>
        <dbReference type="ARBA" id="ARBA00006024"/>
    </source>
</evidence>
<comment type="similarity">
    <text evidence="2 20">Belongs to the cation transport ATPase (P-type) (TC 3.A.3) family. Type IB subfamily.</text>
</comment>
<dbReference type="PROSITE" id="PS50846">
    <property type="entry name" value="HMA_2"/>
    <property type="match status" value="2"/>
</dbReference>
<dbReference type="SUPFAM" id="SSF55008">
    <property type="entry name" value="HMA, heavy metal-associated domain"/>
    <property type="match status" value="2"/>
</dbReference>
<keyword evidence="11" id="KW-0187">Copper transport</keyword>
<dbReference type="GO" id="GO:0140581">
    <property type="term" value="F:P-type monovalent copper transporter activity"/>
    <property type="evidence" value="ECO:0007669"/>
    <property type="project" value="UniProtKB-EC"/>
</dbReference>
<evidence type="ECO:0000256" key="7">
    <source>
        <dbReference type="ARBA" id="ARBA00022692"/>
    </source>
</evidence>
<evidence type="ECO:0000256" key="14">
    <source>
        <dbReference type="ARBA" id="ARBA00022967"/>
    </source>
</evidence>
<dbReference type="NCBIfam" id="TIGR01512">
    <property type="entry name" value="ATPase-IB2_Cd"/>
    <property type="match status" value="1"/>
</dbReference>
<dbReference type="InterPro" id="IPR036412">
    <property type="entry name" value="HAD-like_sf"/>
</dbReference>
<feature type="transmembrane region" description="Helical" evidence="20">
    <location>
        <begin position="762"/>
        <end position="781"/>
    </location>
</feature>
<dbReference type="SFLD" id="SFLDF00027">
    <property type="entry name" value="p-type_atpase"/>
    <property type="match status" value="1"/>
</dbReference>
<dbReference type="Gene3D" id="3.40.50.1000">
    <property type="entry name" value="HAD superfamily/HAD-like"/>
    <property type="match status" value="1"/>
</dbReference>
<sequence length="835" mass="87416">MTKTIELGVGGMTCASCVGRVERGLKKVEGVESAVVNLATERATVAYDPEKTTPQALLDKVRDVGYEPVVSELELGVQGMTCASCVGRVERALRRVDGVLDASVNLATERASVRYLPSSVSPGQLKAAVVDAGYAVLESQAGVDRSDQEREARDREVRGLRRAIAFSALFAVPLLILAMLPMLSMSFGEWLHERVSMSTLSWIMLLLAAPVQFGPGLRFYRLGWKSLRHRSPDMNALVMIGTSAAFLYSLVATLAPQVFPEGTAHVYYEASAVVVTLILLGKYFEAVAKGRSSEAMKKLLGLQAKTARVVRGGQELELPVDEVLVGDLISVRPGEKVPVDGEVVSGNSFVDESMITGEPVPVAKQAGAPVVGGTINQNGAFQFKATRIGADTALAQIIRLVETAQGSKPPIQGLADRVVSVFVPIVLGIAALTFLVWLLVGGQQALSFALVNTVAVLIIACPCAMGLATPTSIMVGTGKAAELGVLFRNGSALEGLQGVNVIAVDKTGTLTKGKPELTDLVTAPGFDRAEVLGLVAAAEEQSEHPIARAIVDAAKREGVALPPLESFEAVPGYGLEARVRGHLVQVGADRLMERLGLSVASFAAQAERLGDEGKSPLYAAIDGQLAAAIAVADPIQAGSPEAVRALHRQGLRVAMITGDNARTANAIARQLGIDEVLAEVLPSGKSDAVKALQAKGNKVAFVGDGINDAPALAQADVGLAIGTGTDVAVETADVILMSGDLRGVPNALALSRATLRNIRLNLFWAFAYNVVLIPVAAGALYPAFGWLLSPVLAAAAMGFSSVFVLSNALRLRSFRPPVRPAPVPARTGAATPARA</sequence>
<keyword evidence="17" id="KW-0406">Ion transport</keyword>
<feature type="transmembrane region" description="Helical" evidence="20">
    <location>
        <begin position="195"/>
        <end position="215"/>
    </location>
</feature>
<feature type="transmembrane region" description="Helical" evidence="20">
    <location>
        <begin position="418"/>
        <end position="440"/>
    </location>
</feature>
<feature type="transmembrane region" description="Helical" evidence="20">
    <location>
        <begin position="787"/>
        <end position="809"/>
    </location>
</feature>
<evidence type="ECO:0000256" key="13">
    <source>
        <dbReference type="ARBA" id="ARBA00022842"/>
    </source>
</evidence>
<dbReference type="InterPro" id="IPR023214">
    <property type="entry name" value="HAD_sf"/>
</dbReference>
<dbReference type="InterPro" id="IPR006121">
    <property type="entry name" value="HMA_dom"/>
</dbReference>
<dbReference type="InterPro" id="IPR008250">
    <property type="entry name" value="ATPase_P-typ_transduc_dom_A_sf"/>
</dbReference>
<dbReference type="FunFam" id="2.70.150.10:FF:000002">
    <property type="entry name" value="Copper-transporting ATPase 1, putative"/>
    <property type="match status" value="1"/>
</dbReference>
<evidence type="ECO:0000256" key="16">
    <source>
        <dbReference type="ARBA" id="ARBA00023008"/>
    </source>
</evidence>
<dbReference type="EC" id="7.2.2.8" evidence="3"/>
<keyword evidence="12 20" id="KW-0067">ATP-binding</keyword>
<dbReference type="FunFam" id="3.40.50.1000:FF:000144">
    <property type="entry name" value="copper-transporting ATPase 1 isoform X2"/>
    <property type="match status" value="1"/>
</dbReference>
<dbReference type="SUPFAM" id="SSF81653">
    <property type="entry name" value="Calcium ATPase, transduction domain A"/>
    <property type="match status" value="1"/>
</dbReference>
<dbReference type="InterPro" id="IPR023298">
    <property type="entry name" value="ATPase_P-typ_TM_dom_sf"/>
</dbReference>
<dbReference type="EMBL" id="BFAG01000020">
    <property type="protein sequence ID" value="GBF07952.1"/>
    <property type="molecule type" value="Genomic_DNA"/>
</dbReference>
<dbReference type="GO" id="GO:0016887">
    <property type="term" value="F:ATP hydrolysis activity"/>
    <property type="evidence" value="ECO:0007669"/>
    <property type="project" value="InterPro"/>
</dbReference>
<dbReference type="GO" id="GO:0005524">
    <property type="term" value="F:ATP binding"/>
    <property type="evidence" value="ECO:0007669"/>
    <property type="project" value="UniProtKB-UniRule"/>
</dbReference>
<evidence type="ECO:0000313" key="22">
    <source>
        <dbReference type="EMBL" id="GBF07952.1"/>
    </source>
</evidence>
<dbReference type="SUPFAM" id="SSF56784">
    <property type="entry name" value="HAD-like"/>
    <property type="match status" value="1"/>
</dbReference>
<dbReference type="InterPro" id="IPR001757">
    <property type="entry name" value="P_typ_ATPase"/>
</dbReference>
<dbReference type="Gene3D" id="2.70.150.10">
    <property type="entry name" value="Calcium-transporting ATPase, cytoplasmic transduction domain A"/>
    <property type="match status" value="1"/>
</dbReference>
<reference evidence="23" key="1">
    <citation type="submission" date="2018-01" db="EMBL/GenBank/DDBJ databases">
        <title>Draft Genome Sequence of the Radioresistant Bacterium Deinococcus aerius TR0125, Isolated from the Higher Atmosphere above Japan.</title>
        <authorList>
            <person name="Satoh K."/>
            <person name="Arai H."/>
            <person name="Sanzen T."/>
            <person name="Kawaguchi Y."/>
            <person name="Hayashi H."/>
            <person name="Yokobori S."/>
            <person name="Yamagishi A."/>
            <person name="Oono Y."/>
            <person name="Narumi I."/>
        </authorList>
    </citation>
    <scope>NUCLEOTIDE SEQUENCE [LARGE SCALE GENOMIC DNA]</scope>
    <source>
        <strain evidence="23">TR0125</strain>
    </source>
</reference>
<dbReference type="Pfam" id="PF00403">
    <property type="entry name" value="HMA"/>
    <property type="match status" value="2"/>
</dbReference>
<dbReference type="PRINTS" id="PR00119">
    <property type="entry name" value="CATATPASE"/>
</dbReference>
<keyword evidence="9" id="KW-0677">Repeat</keyword>
<evidence type="ECO:0000256" key="9">
    <source>
        <dbReference type="ARBA" id="ARBA00022737"/>
    </source>
</evidence>
<evidence type="ECO:0000256" key="20">
    <source>
        <dbReference type="RuleBase" id="RU362081"/>
    </source>
</evidence>
<feature type="transmembrane region" description="Helical" evidence="20">
    <location>
        <begin position="446"/>
        <end position="469"/>
    </location>
</feature>
<dbReference type="PRINTS" id="PR00942">
    <property type="entry name" value="CUATPASEI"/>
</dbReference>